<evidence type="ECO:0000256" key="1">
    <source>
        <dbReference type="SAM" id="Phobius"/>
    </source>
</evidence>
<evidence type="ECO:0000313" key="3">
    <source>
        <dbReference type="Proteomes" id="UP000572680"/>
    </source>
</evidence>
<dbReference type="RefSeq" id="WP_182849443.1">
    <property type="nucleotide sequence ID" value="NZ_JACJIA010000027.1"/>
</dbReference>
<feature type="transmembrane region" description="Helical" evidence="1">
    <location>
        <begin position="66"/>
        <end position="85"/>
    </location>
</feature>
<keyword evidence="1" id="KW-0812">Transmembrane</keyword>
<keyword evidence="1" id="KW-0472">Membrane</keyword>
<feature type="transmembrane region" description="Helical" evidence="1">
    <location>
        <begin position="41"/>
        <end position="59"/>
    </location>
</feature>
<proteinExistence type="predicted"/>
<feature type="transmembrane region" description="Helical" evidence="1">
    <location>
        <begin position="137"/>
        <end position="157"/>
    </location>
</feature>
<dbReference type="AlphaFoldDB" id="A0A7W3M0J9"/>
<keyword evidence="3" id="KW-1185">Reference proteome</keyword>
<name>A0A7W3M0J9_ACTNM</name>
<reference evidence="2 3" key="1">
    <citation type="submission" date="2020-08" db="EMBL/GenBank/DDBJ databases">
        <title>Genomic Encyclopedia of Type Strains, Phase IV (KMG-IV): sequencing the most valuable type-strain genomes for metagenomic binning, comparative biology and taxonomic classification.</title>
        <authorList>
            <person name="Goeker M."/>
        </authorList>
    </citation>
    <scope>NUCLEOTIDE SEQUENCE [LARGE SCALE GENOMIC DNA]</scope>
    <source>
        <strain evidence="2 3">DSM 44197</strain>
    </source>
</reference>
<dbReference type="EMBL" id="JACJIA010000027">
    <property type="protein sequence ID" value="MBA8957638.1"/>
    <property type="molecule type" value="Genomic_DNA"/>
</dbReference>
<feature type="transmembrane region" description="Helical" evidence="1">
    <location>
        <begin position="12"/>
        <end position="35"/>
    </location>
</feature>
<gene>
    <name evidence="2" type="ORF">HNR61_009333</name>
</gene>
<protein>
    <recommendedName>
        <fullName evidence="4">Metal transporter</fullName>
    </recommendedName>
</protein>
<comment type="caution">
    <text evidence="2">The sequence shown here is derived from an EMBL/GenBank/DDBJ whole genome shotgun (WGS) entry which is preliminary data.</text>
</comment>
<organism evidence="2 3">
    <name type="scientific">Actinomadura namibiensis</name>
    <dbReference type="NCBI Taxonomy" id="182080"/>
    <lineage>
        <taxon>Bacteria</taxon>
        <taxon>Bacillati</taxon>
        <taxon>Actinomycetota</taxon>
        <taxon>Actinomycetes</taxon>
        <taxon>Streptosporangiales</taxon>
        <taxon>Thermomonosporaceae</taxon>
        <taxon>Actinomadura</taxon>
    </lineage>
</organism>
<keyword evidence="1" id="KW-1133">Transmembrane helix</keyword>
<sequence length="163" mass="15734">MDTVDRSARPAGTVVDVGLGVVFAAGTAFTAFMLATSWGGASWAFDLAVSLVVGALALLRGRWRPWAAVAGVAVAGAATALSLAADLPQEPAPVPALAMAVLVGSAIRTLRAGPAAGIAAGGVAVVALTWLSGPTGVTTIATAALAGALVLGPALRLSGGGRP</sequence>
<evidence type="ECO:0008006" key="4">
    <source>
        <dbReference type="Google" id="ProtNLM"/>
    </source>
</evidence>
<evidence type="ECO:0000313" key="2">
    <source>
        <dbReference type="EMBL" id="MBA8957638.1"/>
    </source>
</evidence>
<accession>A0A7W3M0J9</accession>
<dbReference type="Proteomes" id="UP000572680">
    <property type="component" value="Unassembled WGS sequence"/>
</dbReference>